<gene>
    <name evidence="3" type="ORF">NIES267_21500</name>
</gene>
<name>A0A1Z4LN57_9CYAN</name>
<evidence type="ECO:0000259" key="2">
    <source>
        <dbReference type="Pfam" id="PF03625"/>
    </source>
</evidence>
<organism evidence="3 4">
    <name type="scientific">Calothrix parasitica NIES-267</name>
    <dbReference type="NCBI Taxonomy" id="1973488"/>
    <lineage>
        <taxon>Bacteria</taxon>
        <taxon>Bacillati</taxon>
        <taxon>Cyanobacteriota</taxon>
        <taxon>Cyanophyceae</taxon>
        <taxon>Nostocales</taxon>
        <taxon>Calotrichaceae</taxon>
        <taxon>Calothrix</taxon>
    </lineage>
</organism>
<proteinExistence type="predicted"/>
<dbReference type="SUPFAM" id="SSF103247">
    <property type="entry name" value="TT1751-like"/>
    <property type="match status" value="1"/>
</dbReference>
<feature type="signal peptide" evidence="1">
    <location>
        <begin position="1"/>
        <end position="20"/>
    </location>
</feature>
<sequence length="174" mass="19335">MKKFLLTAAALGLLVFPAYATQGIRESSRQEIARGRKNGINRVRRDGIVRVKSNYSVEETVKRFESIAKEQGLNIFGTVNHQAGAASVNQELRPTQVIIFGNPAAGTPLMQCNQTVGIDLPQKALIWEDENGQVWLGYNSPNYLSRRHKLRGCADEPLERISNALKMLAEKATQ</sequence>
<feature type="domain" description="DUF302" evidence="2">
    <location>
        <begin position="79"/>
        <end position="141"/>
    </location>
</feature>
<dbReference type="OrthoDB" id="9797709at2"/>
<reference evidence="3 4" key="1">
    <citation type="submission" date="2017-06" db="EMBL/GenBank/DDBJ databases">
        <title>Genome sequencing of cyanobaciteial culture collection at National Institute for Environmental Studies (NIES).</title>
        <authorList>
            <person name="Hirose Y."/>
            <person name="Shimura Y."/>
            <person name="Fujisawa T."/>
            <person name="Nakamura Y."/>
            <person name="Kawachi M."/>
        </authorList>
    </citation>
    <scope>NUCLEOTIDE SEQUENCE [LARGE SCALE GENOMIC DNA]</scope>
    <source>
        <strain evidence="3 4">NIES-267</strain>
    </source>
</reference>
<dbReference type="Gene3D" id="3.30.310.70">
    <property type="entry name" value="TT1751-like domain"/>
    <property type="match status" value="1"/>
</dbReference>
<dbReference type="PANTHER" id="PTHR38342">
    <property type="entry name" value="SLR5037 PROTEIN"/>
    <property type="match status" value="1"/>
</dbReference>
<dbReference type="Pfam" id="PF03625">
    <property type="entry name" value="DUF302"/>
    <property type="match status" value="1"/>
</dbReference>
<dbReference type="InterPro" id="IPR005180">
    <property type="entry name" value="DUF302"/>
</dbReference>
<dbReference type="CDD" id="cd14797">
    <property type="entry name" value="DUF302"/>
    <property type="match status" value="1"/>
</dbReference>
<evidence type="ECO:0000256" key="1">
    <source>
        <dbReference type="SAM" id="SignalP"/>
    </source>
</evidence>
<evidence type="ECO:0000313" key="4">
    <source>
        <dbReference type="Proteomes" id="UP000218418"/>
    </source>
</evidence>
<feature type="chain" id="PRO_5013391903" description="DUF302 domain-containing protein" evidence="1">
    <location>
        <begin position="21"/>
        <end position="174"/>
    </location>
</feature>
<accession>A0A1Z4LN57</accession>
<dbReference type="EMBL" id="AP018227">
    <property type="protein sequence ID" value="BAY82666.1"/>
    <property type="molecule type" value="Genomic_DNA"/>
</dbReference>
<dbReference type="PANTHER" id="PTHR38342:SF2">
    <property type="entry name" value="INNER MEMBRANE OR EXPORTED"/>
    <property type="match status" value="1"/>
</dbReference>
<keyword evidence="1" id="KW-0732">Signal</keyword>
<protein>
    <recommendedName>
        <fullName evidence="2">DUF302 domain-containing protein</fullName>
    </recommendedName>
</protein>
<dbReference type="InterPro" id="IPR035923">
    <property type="entry name" value="TT1751-like_sf"/>
</dbReference>
<dbReference type="Proteomes" id="UP000218418">
    <property type="component" value="Chromosome"/>
</dbReference>
<dbReference type="AlphaFoldDB" id="A0A1Z4LN57"/>
<evidence type="ECO:0000313" key="3">
    <source>
        <dbReference type="EMBL" id="BAY82666.1"/>
    </source>
</evidence>
<keyword evidence="4" id="KW-1185">Reference proteome</keyword>